<keyword evidence="1" id="KW-0472">Membrane</keyword>
<protein>
    <submittedName>
        <fullName evidence="2">Uncharacterized protein</fullName>
    </submittedName>
</protein>
<reference evidence="3" key="1">
    <citation type="journal article" date="2014" name="Genome Announc.">
        <title>Draft genome sequence of Colletotrichum sublineola, a destructive pathogen of cultivated sorghum.</title>
        <authorList>
            <person name="Baroncelli R."/>
            <person name="Sanz-Martin J.M."/>
            <person name="Rech G.E."/>
            <person name="Sukno S.A."/>
            <person name="Thon M.R."/>
        </authorList>
    </citation>
    <scope>NUCLEOTIDE SEQUENCE [LARGE SCALE GENOMIC DNA]</scope>
    <source>
        <strain evidence="3">TX430BB</strain>
    </source>
</reference>
<keyword evidence="3" id="KW-1185">Reference proteome</keyword>
<accession>A0A066XN46</accession>
<dbReference type="AlphaFoldDB" id="A0A066XN46"/>
<name>A0A066XN46_COLSU</name>
<evidence type="ECO:0000313" key="2">
    <source>
        <dbReference type="EMBL" id="KDN70327.1"/>
    </source>
</evidence>
<evidence type="ECO:0000313" key="3">
    <source>
        <dbReference type="Proteomes" id="UP000027238"/>
    </source>
</evidence>
<dbReference type="HOGENOM" id="CLU_1849861_0_0_1"/>
<proteinExistence type="predicted"/>
<evidence type="ECO:0000256" key="1">
    <source>
        <dbReference type="SAM" id="Phobius"/>
    </source>
</evidence>
<comment type="caution">
    <text evidence="2">The sequence shown here is derived from an EMBL/GenBank/DDBJ whole genome shotgun (WGS) entry which is preliminary data.</text>
</comment>
<dbReference type="EMBL" id="JMSE01000364">
    <property type="protein sequence ID" value="KDN70327.1"/>
    <property type="molecule type" value="Genomic_DNA"/>
</dbReference>
<dbReference type="Proteomes" id="UP000027238">
    <property type="component" value="Unassembled WGS sequence"/>
</dbReference>
<keyword evidence="1" id="KW-1133">Transmembrane helix</keyword>
<feature type="transmembrane region" description="Helical" evidence="1">
    <location>
        <begin position="45"/>
        <end position="69"/>
    </location>
</feature>
<feature type="non-terminal residue" evidence="2">
    <location>
        <position position="1"/>
    </location>
</feature>
<sequence>SQEEQCHQADKCKTARTASWKKRPRTQDLFLSRPAPREPIQNRPIVVVTITIVVVIVAAAVVVVVVVLLSQGRQVHNGAQLVDVVWWCWGGVYQRRLEPLNICQSEMEGDGSAIFGGEIVMEAQLQRLEAVTVAVAVAS</sequence>
<organism evidence="2 3">
    <name type="scientific">Colletotrichum sublineola</name>
    <name type="common">Sorghum anthracnose fungus</name>
    <dbReference type="NCBI Taxonomy" id="1173701"/>
    <lineage>
        <taxon>Eukaryota</taxon>
        <taxon>Fungi</taxon>
        <taxon>Dikarya</taxon>
        <taxon>Ascomycota</taxon>
        <taxon>Pezizomycotina</taxon>
        <taxon>Sordariomycetes</taxon>
        <taxon>Hypocreomycetidae</taxon>
        <taxon>Glomerellales</taxon>
        <taxon>Glomerellaceae</taxon>
        <taxon>Colletotrichum</taxon>
        <taxon>Colletotrichum graminicola species complex</taxon>
    </lineage>
</organism>
<keyword evidence="1" id="KW-0812">Transmembrane</keyword>
<gene>
    <name evidence="2" type="ORF">CSUB01_11823</name>
</gene>